<accession>A0AAJ4RBU6</accession>
<dbReference type="InterPro" id="IPR005790">
    <property type="entry name" value="DNA_polIII_delta"/>
</dbReference>
<dbReference type="SUPFAM" id="SSF52540">
    <property type="entry name" value="P-loop containing nucleoside triphosphate hydrolases"/>
    <property type="match status" value="1"/>
</dbReference>
<dbReference type="EMBL" id="CP027432">
    <property type="protein sequence ID" value="QCI28754.1"/>
    <property type="molecule type" value="Genomic_DNA"/>
</dbReference>
<protein>
    <submittedName>
        <fullName evidence="6">DNA polymerase III delta subunit</fullName>
    </submittedName>
</protein>
<reference evidence="5" key="3">
    <citation type="submission" date="2019-06" db="EMBL/GenBank/DDBJ databases">
        <title>A comparative analysis of the Nautiliaceae.</title>
        <authorList>
            <person name="Grosche A."/>
            <person name="Smedile F."/>
            <person name="Vetriani C."/>
        </authorList>
    </citation>
    <scope>NUCLEOTIDE SEQUENCE</scope>
    <source>
        <strain evidence="5">TB6</strain>
    </source>
</reference>
<keyword evidence="8" id="KW-1185">Reference proteome</keyword>
<keyword evidence="2" id="KW-0548">Nucleotidyltransferase</keyword>
<evidence type="ECO:0000313" key="8">
    <source>
        <dbReference type="Proteomes" id="UP000298805"/>
    </source>
</evidence>
<dbReference type="Proteomes" id="UP000298805">
    <property type="component" value="Chromosome"/>
</dbReference>
<dbReference type="GO" id="GO:0003677">
    <property type="term" value="F:DNA binding"/>
    <property type="evidence" value="ECO:0007669"/>
    <property type="project" value="InterPro"/>
</dbReference>
<proteinExistence type="predicted"/>
<name>A0AAJ4RBU6_9BACT</name>
<dbReference type="EMBL" id="RJVK01000003">
    <property type="protein sequence ID" value="ROR39341.1"/>
    <property type="molecule type" value="Genomic_DNA"/>
</dbReference>
<sequence length="305" mass="36723">MYKKDFDKLAQYPHFLLFYGNEFYLQEYEKIIQEKFKNANILKMYYDEYDFEIAKTHLNETSLFGGESVLIIKHNKIPPNIDKLKKYTKNSYLFFFYYGNKRPEVFGKNFVRFFEPNLRDKVELINKIANEKKVNITQEAKLFLAKSIEPSFLRSEIEKLSLYSDNIDVDVVKELVFIYKEESFEDLIVSILRGEDFFEKLNTMLEIVDFKRIIPATIRYVRDLYSYNLYIKKTGLSSLEGFLGYKLPFDIEKQRVDLAVRLKEKDYYELLKHLLNFELQMRNSEKNKEAIFWEAMSYLKTFKSF</sequence>
<organism evidence="6 7">
    <name type="scientific">Caminibacter pacificus</name>
    <dbReference type="NCBI Taxonomy" id="1424653"/>
    <lineage>
        <taxon>Bacteria</taxon>
        <taxon>Pseudomonadati</taxon>
        <taxon>Campylobacterota</taxon>
        <taxon>Epsilonproteobacteria</taxon>
        <taxon>Nautiliales</taxon>
        <taxon>Nautiliaceae</taxon>
        <taxon>Caminibacter</taxon>
    </lineage>
</organism>
<evidence type="ECO:0000256" key="1">
    <source>
        <dbReference type="ARBA" id="ARBA00022679"/>
    </source>
</evidence>
<dbReference type="GO" id="GO:0009360">
    <property type="term" value="C:DNA polymerase III complex"/>
    <property type="evidence" value="ECO:0007669"/>
    <property type="project" value="TreeGrafter"/>
</dbReference>
<dbReference type="PANTHER" id="PTHR34388:SF1">
    <property type="entry name" value="DNA POLYMERASE III SUBUNIT DELTA"/>
    <property type="match status" value="1"/>
</dbReference>
<dbReference type="PANTHER" id="PTHR34388">
    <property type="entry name" value="DNA POLYMERASE III SUBUNIT DELTA"/>
    <property type="match status" value="1"/>
</dbReference>
<dbReference type="AlphaFoldDB" id="A0AAJ4RBU6"/>
<dbReference type="InterPro" id="IPR027417">
    <property type="entry name" value="P-loop_NTPase"/>
</dbReference>
<keyword evidence="4" id="KW-0239">DNA-directed DNA polymerase</keyword>
<keyword evidence="3" id="KW-0235">DNA replication</keyword>
<evidence type="ECO:0000256" key="2">
    <source>
        <dbReference type="ARBA" id="ARBA00022695"/>
    </source>
</evidence>
<dbReference type="Gene3D" id="1.10.8.60">
    <property type="match status" value="1"/>
</dbReference>
<dbReference type="GO" id="GO:0003887">
    <property type="term" value="F:DNA-directed DNA polymerase activity"/>
    <property type="evidence" value="ECO:0007669"/>
    <property type="project" value="UniProtKB-KW"/>
</dbReference>
<gene>
    <name evidence="5" type="ORF">C6V80_07180</name>
    <name evidence="6" type="ORF">EDC58_1281</name>
</gene>
<reference evidence="6 7" key="2">
    <citation type="submission" date="2018-11" db="EMBL/GenBank/DDBJ databases">
        <title>Genomic Encyclopedia of Type Strains, Phase IV (KMG-IV): sequencing the most valuable type-strain genomes for metagenomic binning, comparative biology and taxonomic classification.</title>
        <authorList>
            <person name="Goeker M."/>
        </authorList>
    </citation>
    <scope>NUCLEOTIDE SEQUENCE [LARGE SCALE GENOMIC DNA]</scope>
    <source>
        <strain evidence="6 7">DSM 27783</strain>
    </source>
</reference>
<dbReference type="Proteomes" id="UP000272781">
    <property type="component" value="Unassembled WGS sequence"/>
</dbReference>
<reference evidence="8" key="1">
    <citation type="submission" date="2018-03" db="EMBL/GenBank/DDBJ databases">
        <title>A comparative analysis of the Nautiliaceae.</title>
        <authorList>
            <person name="Grosche A."/>
            <person name="Smedile F."/>
            <person name="Vetriani C."/>
        </authorList>
    </citation>
    <scope>NUCLEOTIDE SEQUENCE [LARGE SCALE GENOMIC DNA]</scope>
    <source>
        <strain evidence="8">TB6</strain>
    </source>
</reference>
<evidence type="ECO:0000256" key="4">
    <source>
        <dbReference type="ARBA" id="ARBA00022932"/>
    </source>
</evidence>
<dbReference type="RefSeq" id="WP_123352677.1">
    <property type="nucleotide sequence ID" value="NZ_CP027432.2"/>
</dbReference>
<evidence type="ECO:0000313" key="6">
    <source>
        <dbReference type="EMBL" id="ROR39341.1"/>
    </source>
</evidence>
<evidence type="ECO:0000256" key="3">
    <source>
        <dbReference type="ARBA" id="ARBA00022705"/>
    </source>
</evidence>
<evidence type="ECO:0000313" key="7">
    <source>
        <dbReference type="Proteomes" id="UP000272781"/>
    </source>
</evidence>
<evidence type="ECO:0000313" key="5">
    <source>
        <dbReference type="EMBL" id="QCI28754.1"/>
    </source>
</evidence>
<keyword evidence="1" id="KW-0808">Transferase</keyword>
<dbReference type="GO" id="GO:0006261">
    <property type="term" value="P:DNA-templated DNA replication"/>
    <property type="evidence" value="ECO:0007669"/>
    <property type="project" value="TreeGrafter"/>
</dbReference>